<dbReference type="PANTHER" id="PTHR32119">
    <property type="entry name" value="OROTIDINE 5'-PHOSPHATE DECARBOXYLASE"/>
    <property type="match status" value="1"/>
</dbReference>
<feature type="domain" description="Orotidine 5'-phosphate decarboxylase" evidence="8">
    <location>
        <begin position="5"/>
        <end position="226"/>
    </location>
</feature>
<dbReference type="GO" id="GO:0005829">
    <property type="term" value="C:cytosol"/>
    <property type="evidence" value="ECO:0007669"/>
    <property type="project" value="TreeGrafter"/>
</dbReference>
<dbReference type="GO" id="GO:0006207">
    <property type="term" value="P:'de novo' pyrimidine nucleobase biosynthetic process"/>
    <property type="evidence" value="ECO:0007669"/>
    <property type="project" value="InterPro"/>
</dbReference>
<dbReference type="InterPro" id="IPR001754">
    <property type="entry name" value="OMPdeCOase_dom"/>
</dbReference>
<dbReference type="PANTHER" id="PTHR32119:SF2">
    <property type="entry name" value="OROTIDINE 5'-PHOSPHATE DECARBOXYLASE"/>
    <property type="match status" value="1"/>
</dbReference>
<evidence type="ECO:0000256" key="4">
    <source>
        <dbReference type="ARBA" id="ARBA00022793"/>
    </source>
</evidence>
<reference evidence="9" key="1">
    <citation type="journal article" date="2015" name="Nature">
        <title>Complex archaea that bridge the gap between prokaryotes and eukaryotes.</title>
        <authorList>
            <person name="Spang A."/>
            <person name="Saw J.H."/>
            <person name="Jorgensen S.L."/>
            <person name="Zaremba-Niedzwiedzka K."/>
            <person name="Martijn J."/>
            <person name="Lind A.E."/>
            <person name="van Eijk R."/>
            <person name="Schleper C."/>
            <person name="Guy L."/>
            <person name="Ettema T.J."/>
        </authorList>
    </citation>
    <scope>NUCLEOTIDE SEQUENCE</scope>
</reference>
<evidence type="ECO:0000256" key="1">
    <source>
        <dbReference type="ARBA" id="ARBA00004861"/>
    </source>
</evidence>
<dbReference type="AlphaFoldDB" id="A0A0F9VFV3"/>
<gene>
    <name evidence="9" type="ORF">LCGC14_0103460</name>
</gene>
<evidence type="ECO:0000313" key="9">
    <source>
        <dbReference type="EMBL" id="KKO02895.1"/>
    </source>
</evidence>
<dbReference type="InterPro" id="IPR014732">
    <property type="entry name" value="OMPdecase"/>
</dbReference>
<dbReference type="GO" id="GO:0004590">
    <property type="term" value="F:orotidine-5'-phosphate decarboxylase activity"/>
    <property type="evidence" value="ECO:0007669"/>
    <property type="project" value="UniProtKB-EC"/>
</dbReference>
<dbReference type="InterPro" id="IPR011060">
    <property type="entry name" value="RibuloseP-bd_barrel"/>
</dbReference>
<sequence>MNQPLFLVALDGLADNEEETFNIADRFLLHIEGHFGFKVNLDYLLSPNKDLRTKIRNIQNWGRPLFVDLKMWNGSRTMTSVLETLVEMGVEYTNIYALADDLLKKALRVTEGSNTKVLGLTVLTHYNDAYCRRHFRRPFKETVRHFAEVAIEAGCHGIIVPGTTLEVVRDLNTTTLVSGVRPRWYSDTRHEQEVTPGEAVDKGADILVCCSPIFKSLDQVGALQKILDEIAGHSVLF</sequence>
<evidence type="ECO:0000259" key="8">
    <source>
        <dbReference type="SMART" id="SM00934"/>
    </source>
</evidence>
<dbReference type="Pfam" id="PF00215">
    <property type="entry name" value="OMPdecase"/>
    <property type="match status" value="1"/>
</dbReference>
<dbReference type="EC" id="4.1.1.23" evidence="2"/>
<evidence type="ECO:0000256" key="3">
    <source>
        <dbReference type="ARBA" id="ARBA00021923"/>
    </source>
</evidence>
<evidence type="ECO:0000256" key="2">
    <source>
        <dbReference type="ARBA" id="ARBA00012321"/>
    </source>
</evidence>
<comment type="caution">
    <text evidence="9">The sequence shown here is derived from an EMBL/GenBank/DDBJ whole genome shotgun (WGS) entry which is preliminary data.</text>
</comment>
<evidence type="ECO:0000256" key="5">
    <source>
        <dbReference type="ARBA" id="ARBA00022975"/>
    </source>
</evidence>
<dbReference type="Gene3D" id="3.20.20.70">
    <property type="entry name" value="Aldolase class I"/>
    <property type="match status" value="1"/>
</dbReference>
<dbReference type="InterPro" id="IPR013785">
    <property type="entry name" value="Aldolase_TIM"/>
</dbReference>
<keyword evidence="4" id="KW-0210">Decarboxylase</keyword>
<keyword evidence="6" id="KW-0456">Lyase</keyword>
<accession>A0A0F9VFV3</accession>
<protein>
    <recommendedName>
        <fullName evidence="3">Orotidine 5'-phosphate decarboxylase</fullName>
        <ecNumber evidence="2">4.1.1.23</ecNumber>
    </recommendedName>
    <alternativeName>
        <fullName evidence="7">OMP decarboxylase</fullName>
    </alternativeName>
</protein>
<name>A0A0F9VFV3_9ZZZZ</name>
<evidence type="ECO:0000256" key="7">
    <source>
        <dbReference type="ARBA" id="ARBA00033428"/>
    </source>
</evidence>
<organism evidence="9">
    <name type="scientific">marine sediment metagenome</name>
    <dbReference type="NCBI Taxonomy" id="412755"/>
    <lineage>
        <taxon>unclassified sequences</taxon>
        <taxon>metagenomes</taxon>
        <taxon>ecological metagenomes</taxon>
    </lineage>
</organism>
<keyword evidence="5" id="KW-0665">Pyrimidine biosynthesis</keyword>
<proteinExistence type="predicted"/>
<dbReference type="GO" id="GO:0044205">
    <property type="term" value="P:'de novo' UMP biosynthetic process"/>
    <property type="evidence" value="ECO:0007669"/>
    <property type="project" value="InterPro"/>
</dbReference>
<dbReference type="SMART" id="SM00934">
    <property type="entry name" value="OMPdecase"/>
    <property type="match status" value="1"/>
</dbReference>
<dbReference type="EMBL" id="LAZR01000029">
    <property type="protein sequence ID" value="KKO02895.1"/>
    <property type="molecule type" value="Genomic_DNA"/>
</dbReference>
<comment type="pathway">
    <text evidence="1">Pyrimidine metabolism; UMP biosynthesis via de novo pathway; UMP from orotate: step 2/2.</text>
</comment>
<evidence type="ECO:0000256" key="6">
    <source>
        <dbReference type="ARBA" id="ARBA00023239"/>
    </source>
</evidence>
<dbReference type="SUPFAM" id="SSF51366">
    <property type="entry name" value="Ribulose-phoshate binding barrel"/>
    <property type="match status" value="1"/>
</dbReference>